<accession>B8I8E0</accession>
<keyword evidence="2" id="KW-1185">Reference proteome</keyword>
<dbReference type="STRING" id="394503.Ccel_2946"/>
<name>B8I8E0_RUMCH</name>
<dbReference type="RefSeq" id="WP_015926307.1">
    <property type="nucleotide sequence ID" value="NC_011898.1"/>
</dbReference>
<dbReference type="HOGENOM" id="CLU_2552241_0_0_9"/>
<evidence type="ECO:0000313" key="2">
    <source>
        <dbReference type="Proteomes" id="UP000001349"/>
    </source>
</evidence>
<dbReference type="Proteomes" id="UP000001349">
    <property type="component" value="Chromosome"/>
</dbReference>
<dbReference type="KEGG" id="cce:Ccel_2946"/>
<dbReference type="AlphaFoldDB" id="B8I8E0"/>
<dbReference type="EMBL" id="CP001348">
    <property type="protein sequence ID" value="ACL77240.1"/>
    <property type="molecule type" value="Genomic_DNA"/>
</dbReference>
<gene>
    <name evidence="1" type="ordered locus">Ccel_2946</name>
</gene>
<sequence>MKKHGKKRNSSAKDCKGDEDMNNVLYLSQHKKEQRSFDFLRMFVDSKYRKEMYKHLDKDYVESKEERAIFDEWDEYQRREDD</sequence>
<evidence type="ECO:0000313" key="1">
    <source>
        <dbReference type="EMBL" id="ACL77240.1"/>
    </source>
</evidence>
<proteinExistence type="predicted"/>
<reference evidence="1 2" key="1">
    <citation type="submission" date="2009-01" db="EMBL/GenBank/DDBJ databases">
        <title>Complete sequence of Clostridium cellulolyticum H10.</title>
        <authorList>
            <consortium name="US DOE Joint Genome Institute"/>
            <person name="Lucas S."/>
            <person name="Copeland A."/>
            <person name="Lapidus A."/>
            <person name="Glavina del Rio T."/>
            <person name="Dalin E."/>
            <person name="Tice H."/>
            <person name="Bruce D."/>
            <person name="Goodwin L."/>
            <person name="Pitluck S."/>
            <person name="Chertkov O."/>
            <person name="Saunders E."/>
            <person name="Brettin T."/>
            <person name="Detter J.C."/>
            <person name="Han C."/>
            <person name="Larimer F."/>
            <person name="Land M."/>
            <person name="Hauser L."/>
            <person name="Kyrpides N."/>
            <person name="Ivanova N."/>
            <person name="Zhou J."/>
            <person name="Richardson P."/>
        </authorList>
    </citation>
    <scope>NUCLEOTIDE SEQUENCE [LARGE SCALE GENOMIC DNA]</scope>
    <source>
        <strain evidence="2">ATCC 35319 / DSM 5812 / JCM 6584 / H10</strain>
    </source>
</reference>
<protein>
    <submittedName>
        <fullName evidence="1">Uncharacterized protein</fullName>
    </submittedName>
</protein>
<organism evidence="1 2">
    <name type="scientific">Ruminiclostridium cellulolyticum (strain ATCC 35319 / DSM 5812 / JCM 6584 / H10)</name>
    <name type="common">Clostridium cellulolyticum</name>
    <dbReference type="NCBI Taxonomy" id="394503"/>
    <lineage>
        <taxon>Bacteria</taxon>
        <taxon>Bacillati</taxon>
        <taxon>Bacillota</taxon>
        <taxon>Clostridia</taxon>
        <taxon>Eubacteriales</taxon>
        <taxon>Oscillospiraceae</taxon>
        <taxon>Ruminiclostridium</taxon>
    </lineage>
</organism>